<protein>
    <recommendedName>
        <fullName evidence="4">F-box domain-containing protein</fullName>
    </recommendedName>
</protein>
<dbReference type="InParanoid" id="A0A0G4FZU2"/>
<dbReference type="SUPFAM" id="SSF50998">
    <property type="entry name" value="Quinoprotein alcohol dehydrogenase-like"/>
    <property type="match status" value="1"/>
</dbReference>
<feature type="compositionally biased region" description="Low complexity" evidence="1">
    <location>
        <begin position="300"/>
        <end position="313"/>
    </location>
</feature>
<name>A0A0G4FZU2_VITBC</name>
<gene>
    <name evidence="2" type="ORF">Vbra_21839</name>
</gene>
<feature type="compositionally biased region" description="Basic and acidic residues" evidence="1">
    <location>
        <begin position="1065"/>
        <end position="1075"/>
    </location>
</feature>
<feature type="compositionally biased region" description="Pro residues" evidence="1">
    <location>
        <begin position="182"/>
        <end position="202"/>
    </location>
</feature>
<dbReference type="EMBL" id="CDMY01000536">
    <property type="protein sequence ID" value="CEM21163.1"/>
    <property type="molecule type" value="Genomic_DNA"/>
</dbReference>
<feature type="compositionally biased region" description="Polar residues" evidence="1">
    <location>
        <begin position="1206"/>
        <end position="1216"/>
    </location>
</feature>
<feature type="compositionally biased region" description="Basic and acidic residues" evidence="1">
    <location>
        <begin position="288"/>
        <end position="298"/>
    </location>
</feature>
<feature type="compositionally biased region" description="Polar residues" evidence="1">
    <location>
        <begin position="727"/>
        <end position="737"/>
    </location>
</feature>
<feature type="compositionally biased region" description="Basic residues" evidence="1">
    <location>
        <begin position="1335"/>
        <end position="1346"/>
    </location>
</feature>
<dbReference type="InterPro" id="IPR015943">
    <property type="entry name" value="WD40/YVTN_repeat-like_dom_sf"/>
</dbReference>
<evidence type="ECO:0000256" key="1">
    <source>
        <dbReference type="SAM" id="MobiDB-lite"/>
    </source>
</evidence>
<feature type="compositionally biased region" description="Basic and acidic residues" evidence="1">
    <location>
        <begin position="523"/>
        <end position="537"/>
    </location>
</feature>
<feature type="compositionally biased region" description="Low complexity" evidence="1">
    <location>
        <begin position="549"/>
        <end position="564"/>
    </location>
</feature>
<feature type="compositionally biased region" description="Polar residues" evidence="1">
    <location>
        <begin position="421"/>
        <end position="433"/>
    </location>
</feature>
<feature type="compositionally biased region" description="Basic residues" evidence="1">
    <location>
        <begin position="324"/>
        <end position="337"/>
    </location>
</feature>
<evidence type="ECO:0008006" key="4">
    <source>
        <dbReference type="Google" id="ProtNLM"/>
    </source>
</evidence>
<proteinExistence type="predicted"/>
<feature type="region of interest" description="Disordered" evidence="1">
    <location>
        <begin position="691"/>
        <end position="765"/>
    </location>
</feature>
<organism evidence="2 3">
    <name type="scientific">Vitrella brassicaformis (strain CCMP3155)</name>
    <dbReference type="NCBI Taxonomy" id="1169540"/>
    <lineage>
        <taxon>Eukaryota</taxon>
        <taxon>Sar</taxon>
        <taxon>Alveolata</taxon>
        <taxon>Colpodellida</taxon>
        <taxon>Vitrellaceae</taxon>
        <taxon>Vitrella</taxon>
    </lineage>
</organism>
<dbReference type="InterPro" id="IPR011047">
    <property type="entry name" value="Quinoprotein_ADH-like_sf"/>
</dbReference>
<reference evidence="2 3" key="1">
    <citation type="submission" date="2014-11" db="EMBL/GenBank/DDBJ databases">
        <authorList>
            <person name="Zhu J."/>
            <person name="Qi W."/>
            <person name="Song R."/>
        </authorList>
    </citation>
    <scope>NUCLEOTIDE SEQUENCE [LARGE SCALE GENOMIC DNA]</scope>
</reference>
<evidence type="ECO:0000313" key="2">
    <source>
        <dbReference type="EMBL" id="CEM21163.1"/>
    </source>
</evidence>
<dbReference type="InterPro" id="IPR001680">
    <property type="entry name" value="WD40_rpt"/>
</dbReference>
<sequence length="1402" mass="148304">MSSSSSEGNGSFLLEVCGPGGAVGAQPTATWSLDLIPADCANLLVQYTDTKSLSKLTLVNRVMRDHALDDVLWERAFNRKFRNATPAPITGEGQERVPPERLGWFNCFIRKSVEMTVRGKTLQTVDRNDALNENESVRHLTALPSGMILSVSSNGMIRLWGYDDIVEETVALTTHHMAPIATPAPSPSPPDQTHPAPAPVPESSPGSQHMPDPSSPPLPASSPPTPLTHECPHSDAEFVPTDVQSPARIAGDSPPQLAVSHPQGGIMMQRMSKEEPVSMGKRAKRRQRLESKREREGEMASLASPSDADAAADMRPVSADPRVHHQKGGRRSSKSGKHAMAIAMHSDLEGETAKGSGLLPSLQVSPPWANSCASDASVESCGPLEELPENALLALDIQEGSPVAQLQLSTDDMTLKVPPSASASKQTRGTGQKTLLEMVQESTKKGGISDTSRTSSMEADDAPRVGHDTPQQDPARSSQSPCPSPAPDASPSQSALPLPPPPGPNTSSAKPGGRKEKKAAKRAAMEEKKAWRAEMVKKNKAKKGGVLEAPSPISAPPTTSSSPADNREASVGLSAEFLPSLVHIQSVTERHPGYAANVSAAMLAGKLIDPCDGKGPLLCASIAADTRKMMSCMMQKVPLFANRHPSSAPTFDLELPALQLDIVPQEPRAVELAEVDVGVGVTAALFKRLGEEEEGGDEVEDSSQPRIVLRRDGSSDSTDEPPHASTRGWSTETLGSTQPPPIEPLSPRDTQEPPRQVSGDSTTSASADLRVTAVALSGNGCLMLIGLESGDVQLWEVAPGRWVSGLGQKGGGKGVPGGSVMWAEDATGLMACGFCDTSAMSAAAFCSEPSTGVPLGFSQMRAAASDLAASLTQPGPRRSSLPGTHTTQKPQLLLGSPRLTAASPPSPLLGPVPANTPSSFPIAVGALITGEMVVWTLKKAMTEDSMAPPMTLHWQVVPPSPKASKGLSPSLLPSPSPPAPPAASASASAPQASPQPSPLLRPEASPERPLLHLLSVVPWTPQTEQQIENTPRGSLGRLRVWVGVAGGVGGARVCSVQAMAGAGAGRERERERDGPGRVVSPRSARGPLSSVGALGSSEERWVVEELVQGSAALASLAVFTCNLGREKLCSYCVGRVDGSICRYDIKAVTLSGKMTTDLITHEGLQRAPPTPTPTPTPTPPAPDQPDQPAQEGTTHTREETEHKDANTSGGKRQSLTIAVPPRGGEEVLGMSRWTVVCERRWKVKRQGKKAVSAMAACPMLHILITGCEDGAFRFFDLWSGECYRSVWPHGQGVGIRALAFSTYRGVAVSAGAQDKTLKFMRFLGGRDSFDVARPHVGRKGNQRRGSGHPTAKLGTGKGYLQGDWRGVVCDSRRGLRDLEARIKSLDVDNDDFDFFEGKHKRF</sequence>
<evidence type="ECO:0000313" key="3">
    <source>
        <dbReference type="Proteomes" id="UP000041254"/>
    </source>
</evidence>
<feature type="compositionally biased region" description="Acidic residues" evidence="1">
    <location>
        <begin position="691"/>
        <end position="701"/>
    </location>
</feature>
<dbReference type="VEuPathDB" id="CryptoDB:Vbra_21839"/>
<feature type="compositionally biased region" description="Low complexity" evidence="1">
    <location>
        <begin position="982"/>
        <end position="992"/>
    </location>
</feature>
<feature type="region of interest" description="Disordered" evidence="1">
    <location>
        <begin position="270"/>
        <end position="382"/>
    </location>
</feature>
<keyword evidence="3" id="KW-1185">Reference proteome</keyword>
<feature type="region of interest" description="Disordered" evidence="1">
    <location>
        <begin position="1334"/>
        <end position="1356"/>
    </location>
</feature>
<feature type="compositionally biased region" description="Low complexity" evidence="1">
    <location>
        <begin position="962"/>
        <end position="971"/>
    </location>
</feature>
<feature type="compositionally biased region" description="Pro residues" evidence="1">
    <location>
        <begin position="972"/>
        <end position="981"/>
    </location>
</feature>
<dbReference type="SUPFAM" id="SSF81383">
    <property type="entry name" value="F-box domain"/>
    <property type="match status" value="1"/>
</dbReference>
<feature type="compositionally biased region" description="Polar residues" evidence="1">
    <location>
        <begin position="881"/>
        <end position="890"/>
    </location>
</feature>
<feature type="region of interest" description="Disordered" evidence="1">
    <location>
        <begin position="957"/>
        <end position="1004"/>
    </location>
</feature>
<dbReference type="Proteomes" id="UP000041254">
    <property type="component" value="Unassembled WGS sequence"/>
</dbReference>
<feature type="region of interest" description="Disordered" evidence="1">
    <location>
        <begin position="871"/>
        <end position="912"/>
    </location>
</feature>
<dbReference type="Gene3D" id="2.130.10.10">
    <property type="entry name" value="YVTN repeat-like/Quinoprotein amine dehydrogenase"/>
    <property type="match status" value="1"/>
</dbReference>
<feature type="compositionally biased region" description="Basic and acidic residues" evidence="1">
    <location>
        <begin position="1194"/>
        <end position="1205"/>
    </location>
</feature>
<feature type="region of interest" description="Disordered" evidence="1">
    <location>
        <begin position="179"/>
        <end position="238"/>
    </location>
</feature>
<feature type="compositionally biased region" description="Pro residues" evidence="1">
    <location>
        <begin position="213"/>
        <end position="226"/>
    </location>
</feature>
<accession>A0A0G4FZU2</accession>
<feature type="region of interest" description="Disordered" evidence="1">
    <location>
        <begin position="1162"/>
        <end position="1220"/>
    </location>
</feature>
<dbReference type="SMART" id="SM00320">
    <property type="entry name" value="WD40"/>
    <property type="match status" value="4"/>
</dbReference>
<feature type="compositionally biased region" description="Pro residues" evidence="1">
    <location>
        <begin position="1168"/>
        <end position="1185"/>
    </location>
</feature>
<feature type="region of interest" description="Disordered" evidence="1">
    <location>
        <begin position="405"/>
        <end position="568"/>
    </location>
</feature>
<feature type="region of interest" description="Disordered" evidence="1">
    <location>
        <begin position="1061"/>
        <end position="1093"/>
    </location>
</feature>
<dbReference type="InterPro" id="IPR036047">
    <property type="entry name" value="F-box-like_dom_sf"/>
</dbReference>